<dbReference type="Proteomes" id="UP001172102">
    <property type="component" value="Unassembled WGS sequence"/>
</dbReference>
<organism evidence="2 3">
    <name type="scientific">Lasiosphaeris hirsuta</name>
    <dbReference type="NCBI Taxonomy" id="260670"/>
    <lineage>
        <taxon>Eukaryota</taxon>
        <taxon>Fungi</taxon>
        <taxon>Dikarya</taxon>
        <taxon>Ascomycota</taxon>
        <taxon>Pezizomycotina</taxon>
        <taxon>Sordariomycetes</taxon>
        <taxon>Sordariomycetidae</taxon>
        <taxon>Sordariales</taxon>
        <taxon>Lasiosphaeriaceae</taxon>
        <taxon>Lasiosphaeris</taxon>
    </lineage>
</organism>
<comment type="caution">
    <text evidence="2">The sequence shown here is derived from an EMBL/GenBank/DDBJ whole genome shotgun (WGS) entry which is preliminary data.</text>
</comment>
<dbReference type="SUPFAM" id="SSF63829">
    <property type="entry name" value="Calcium-dependent phosphotriesterase"/>
    <property type="match status" value="1"/>
</dbReference>
<feature type="chain" id="PRO_5041213093" description="TRI14-like protein" evidence="1">
    <location>
        <begin position="21"/>
        <end position="365"/>
    </location>
</feature>
<evidence type="ECO:0000313" key="2">
    <source>
        <dbReference type="EMBL" id="KAK0711787.1"/>
    </source>
</evidence>
<keyword evidence="3" id="KW-1185">Reference proteome</keyword>
<dbReference type="InterPro" id="IPR054550">
    <property type="entry name" value="Mala_s_1-like"/>
</dbReference>
<accession>A0AA40DSK4</accession>
<keyword evidence="1" id="KW-0732">Signal</keyword>
<name>A0AA40DSK4_9PEZI</name>
<proteinExistence type="predicted"/>
<sequence length="365" mass="40033">MKSQAFRLTAASCLLAVAHSSSPGSSDGHQPPCPPFNKGNFTISQYQLYPENAFWDTEHCVVYFSALFNGSVAVYDPYQDRFSSILTFPGITHAPGQHSSGIDYDARTNLLSIVIDSEKPFLTEGADVAGDNWLIKYDVAHRRELWRANLTAVTRGLWGGFQDVAVDTKGNSFVIGTYPKSILKVDKHGRSVEAWYLPQTSNTTVHGYTGVAAVGDTLLVVDNEGVPESSAEGRSEIYRFDLTLKKGTPVLVRRTPRTPIGEVDKIHLPPAYGGKVLLVAEDLLGATVLRSTDGWATAEHLGTVRSEFPKFFETIIPSTIQIGPRRQYMIGQYFPGTIVPGTTAGNRTDFPMFDITEQVEAILRA</sequence>
<dbReference type="EMBL" id="JAUKUA010000005">
    <property type="protein sequence ID" value="KAK0711787.1"/>
    <property type="molecule type" value="Genomic_DNA"/>
</dbReference>
<dbReference type="AlphaFoldDB" id="A0AA40DSK4"/>
<evidence type="ECO:0000256" key="1">
    <source>
        <dbReference type="SAM" id="SignalP"/>
    </source>
</evidence>
<gene>
    <name evidence="2" type="ORF">B0H67DRAFT_300933</name>
</gene>
<dbReference type="Pfam" id="PF22701">
    <property type="entry name" value="Mala_s_1-like"/>
    <property type="match status" value="1"/>
</dbReference>
<feature type="signal peptide" evidence="1">
    <location>
        <begin position="1"/>
        <end position="20"/>
    </location>
</feature>
<reference evidence="2" key="1">
    <citation type="submission" date="2023-06" db="EMBL/GenBank/DDBJ databases">
        <title>Genome-scale phylogeny and comparative genomics of the fungal order Sordariales.</title>
        <authorList>
            <consortium name="Lawrence Berkeley National Laboratory"/>
            <person name="Hensen N."/>
            <person name="Bonometti L."/>
            <person name="Westerberg I."/>
            <person name="Brannstrom I.O."/>
            <person name="Guillou S."/>
            <person name="Cros-Aarteil S."/>
            <person name="Calhoun S."/>
            <person name="Haridas S."/>
            <person name="Kuo A."/>
            <person name="Mondo S."/>
            <person name="Pangilinan J."/>
            <person name="Riley R."/>
            <person name="Labutti K."/>
            <person name="Andreopoulos B."/>
            <person name="Lipzen A."/>
            <person name="Chen C."/>
            <person name="Yanf M."/>
            <person name="Daum C."/>
            <person name="Ng V."/>
            <person name="Clum A."/>
            <person name="Steindorff A."/>
            <person name="Ohm R."/>
            <person name="Martin F."/>
            <person name="Silar P."/>
            <person name="Natvig D."/>
            <person name="Lalanne C."/>
            <person name="Gautier V."/>
            <person name="Ament-Velasquez S.L."/>
            <person name="Kruys A."/>
            <person name="Hutchinson M.I."/>
            <person name="Powell A.J."/>
            <person name="Barry K."/>
            <person name="Miller A.N."/>
            <person name="Grigoriev I.V."/>
            <person name="Debuchy R."/>
            <person name="Gladieux P."/>
            <person name="Thoren M.H."/>
            <person name="Johannesson H."/>
        </authorList>
    </citation>
    <scope>NUCLEOTIDE SEQUENCE</scope>
    <source>
        <strain evidence="2">SMH4607-1</strain>
    </source>
</reference>
<dbReference type="CDD" id="cd12811">
    <property type="entry name" value="MALA"/>
    <property type="match status" value="1"/>
</dbReference>
<evidence type="ECO:0008006" key="4">
    <source>
        <dbReference type="Google" id="ProtNLM"/>
    </source>
</evidence>
<protein>
    <recommendedName>
        <fullName evidence="4">TRI14-like protein</fullName>
    </recommendedName>
</protein>
<evidence type="ECO:0000313" key="3">
    <source>
        <dbReference type="Proteomes" id="UP001172102"/>
    </source>
</evidence>